<evidence type="ECO:0000256" key="1">
    <source>
        <dbReference type="SAM" id="MobiDB-lite"/>
    </source>
</evidence>
<feature type="domain" description="Pre-C2HC" evidence="2">
    <location>
        <begin position="307"/>
        <end position="377"/>
    </location>
</feature>
<feature type="compositionally biased region" description="Acidic residues" evidence="1">
    <location>
        <begin position="197"/>
        <end position="209"/>
    </location>
</feature>
<dbReference type="Pfam" id="PF07530">
    <property type="entry name" value="PRE_C2HC"/>
    <property type="match status" value="1"/>
</dbReference>
<feature type="compositionally biased region" description="Basic and acidic residues" evidence="1">
    <location>
        <begin position="185"/>
        <end position="196"/>
    </location>
</feature>
<dbReference type="AlphaFoldDB" id="A0AAV6TLT1"/>
<dbReference type="PANTHER" id="PTHR33273">
    <property type="entry name" value="DOMAIN-CONTAINING PROTEIN, PUTATIVE-RELATED"/>
    <property type="match status" value="1"/>
</dbReference>
<feature type="region of interest" description="Disordered" evidence="1">
    <location>
        <begin position="480"/>
        <end position="534"/>
    </location>
</feature>
<feature type="compositionally biased region" description="Pro residues" evidence="1">
    <location>
        <begin position="449"/>
        <end position="458"/>
    </location>
</feature>
<dbReference type="PANTHER" id="PTHR33273:SF2">
    <property type="entry name" value="ENDONUCLEASE_EXONUCLEASE_PHOSPHATASE DOMAIN-CONTAINING PROTEIN"/>
    <property type="match status" value="1"/>
</dbReference>
<gene>
    <name evidence="3" type="ORF">JTE90_007192</name>
</gene>
<dbReference type="Proteomes" id="UP000827092">
    <property type="component" value="Unassembled WGS sequence"/>
</dbReference>
<feature type="compositionally biased region" description="Polar residues" evidence="1">
    <location>
        <begin position="511"/>
        <end position="534"/>
    </location>
</feature>
<feature type="compositionally biased region" description="Polar residues" evidence="1">
    <location>
        <begin position="480"/>
        <end position="500"/>
    </location>
</feature>
<accession>A0AAV6TLT1</accession>
<proteinExistence type="predicted"/>
<evidence type="ECO:0000313" key="4">
    <source>
        <dbReference type="Proteomes" id="UP000827092"/>
    </source>
</evidence>
<feature type="compositionally biased region" description="Low complexity" evidence="1">
    <location>
        <begin position="153"/>
        <end position="162"/>
    </location>
</feature>
<name>A0AAV6TLT1_9ARAC</name>
<keyword evidence="4" id="KW-1185">Reference proteome</keyword>
<organism evidence="3 4">
    <name type="scientific">Oedothorax gibbosus</name>
    <dbReference type="NCBI Taxonomy" id="931172"/>
    <lineage>
        <taxon>Eukaryota</taxon>
        <taxon>Metazoa</taxon>
        <taxon>Ecdysozoa</taxon>
        <taxon>Arthropoda</taxon>
        <taxon>Chelicerata</taxon>
        <taxon>Arachnida</taxon>
        <taxon>Araneae</taxon>
        <taxon>Araneomorphae</taxon>
        <taxon>Entelegynae</taxon>
        <taxon>Araneoidea</taxon>
        <taxon>Linyphiidae</taxon>
        <taxon>Erigoninae</taxon>
        <taxon>Oedothorax</taxon>
    </lineage>
</organism>
<feature type="region of interest" description="Disordered" evidence="1">
    <location>
        <begin position="115"/>
        <end position="223"/>
    </location>
</feature>
<evidence type="ECO:0000313" key="3">
    <source>
        <dbReference type="EMBL" id="KAG8172658.1"/>
    </source>
</evidence>
<dbReference type="InterPro" id="IPR006579">
    <property type="entry name" value="Pre_C2HC_dom"/>
</dbReference>
<reference evidence="3 4" key="1">
    <citation type="journal article" date="2022" name="Nat. Ecol. Evol.">
        <title>A masculinizing supergene underlies an exaggerated male reproductive morph in a spider.</title>
        <authorList>
            <person name="Hendrickx F."/>
            <person name="De Corte Z."/>
            <person name="Sonet G."/>
            <person name="Van Belleghem S.M."/>
            <person name="Kostlbacher S."/>
            <person name="Vangestel C."/>
        </authorList>
    </citation>
    <scope>NUCLEOTIDE SEQUENCE [LARGE SCALE GENOMIC DNA]</scope>
    <source>
        <strain evidence="3">W744_W776</strain>
    </source>
</reference>
<dbReference type="SMART" id="SM00596">
    <property type="entry name" value="PRE_C2HC"/>
    <property type="match status" value="1"/>
</dbReference>
<evidence type="ECO:0000259" key="2">
    <source>
        <dbReference type="SMART" id="SM00596"/>
    </source>
</evidence>
<protein>
    <recommendedName>
        <fullName evidence="2">Pre-C2HC domain-containing protein</fullName>
    </recommendedName>
</protein>
<feature type="region of interest" description="Disordered" evidence="1">
    <location>
        <begin position="439"/>
        <end position="468"/>
    </location>
</feature>
<feature type="compositionally biased region" description="Polar residues" evidence="1">
    <location>
        <begin position="132"/>
        <end position="152"/>
    </location>
</feature>
<dbReference type="EMBL" id="JAFNEN010002490">
    <property type="protein sequence ID" value="KAG8172658.1"/>
    <property type="molecule type" value="Genomic_DNA"/>
</dbReference>
<sequence length="534" mass="59633">MPNPTPILNFHQYPINEKLEILNNPSAEKIPTREAIIQQLIAANMYVSTSKSYFLDNDPQTNRSRQTQIEMLSLQGAAIKFLGELSAEEQIKVRSSSSNDCQTAGAELPCTVVPPGGNELTIKPLPLRVDDSQNPSLPATPTPSIEDSTNYEASSASNASNNDLWKKMPNRLTAKRKHQSSNVPDFEHPNKYKISDENSETDDDIEIDDPFQPTTTGPTSRIPPFIITNPQFNWIQFRKKIKSSYPEEQFTGKANGENFKLQMKTPNGYRLICSMLKNDGIQFSTYGFKDQNPLKAVIRNIPADIPTDEILAELKEQNIPVQRVHQLKKTVGAEKIPLPIYFVDVDRSDEGKKIYNVTEILNIKINVTSYKKGDNITQCHRCQRYGHGQNNCNNAARCVKCAGPHHTRECLHKTKMATPKCALCGGPHTANYRQCPKRPITVNRQGDPPQLPQPPAAPQPRTTSSQASTRIFPQVAIPSTSTAKQANQEIPTANAPTPNAWTRHPFIPRQVTLNHQPQPPTSTIRSTGQHFLKP</sequence>
<comment type="caution">
    <text evidence="3">The sequence shown here is derived from an EMBL/GenBank/DDBJ whole genome shotgun (WGS) entry which is preliminary data.</text>
</comment>